<dbReference type="EMBL" id="QLYR01000001">
    <property type="protein sequence ID" value="RAQ30251.1"/>
    <property type="molecule type" value="Genomic_DNA"/>
</dbReference>
<evidence type="ECO:0000313" key="4">
    <source>
        <dbReference type="Proteomes" id="UP000249377"/>
    </source>
</evidence>
<keyword evidence="3" id="KW-0067">ATP-binding</keyword>
<dbReference type="NCBIfam" id="TIGR01446">
    <property type="entry name" value="DnaD_dom"/>
    <property type="match status" value="2"/>
</dbReference>
<gene>
    <name evidence="3" type="ORF">DPQ25_01725</name>
</gene>
<dbReference type="PANTHER" id="PTHR37293:SF5">
    <property type="entry name" value="DNA REPLICATION PROTEIN"/>
    <property type="match status" value="1"/>
</dbReference>
<dbReference type="InterPro" id="IPR017019">
    <property type="entry name" value="DNA_replication_prd_bac"/>
</dbReference>
<evidence type="ECO:0000259" key="2">
    <source>
        <dbReference type="Pfam" id="PF07261"/>
    </source>
</evidence>
<keyword evidence="4" id="KW-1185">Reference proteome</keyword>
<dbReference type="Proteomes" id="UP000249377">
    <property type="component" value="Unassembled WGS sequence"/>
</dbReference>
<dbReference type="RefSeq" id="WP_112331448.1">
    <property type="nucleotide sequence ID" value="NZ_QLYR01000001.1"/>
</dbReference>
<evidence type="ECO:0000256" key="1">
    <source>
        <dbReference type="ARBA" id="ARBA00093462"/>
    </source>
</evidence>
<reference evidence="3 4" key="1">
    <citation type="submission" date="2018-06" db="EMBL/GenBank/DDBJ databases">
        <title>Noncontiguous genome sequence of Ruminococcaceae bacterium ASD2818.</title>
        <authorList>
            <person name="Chaplin A.V."/>
            <person name="Sokolova S.R."/>
            <person name="Kochetkova T.O."/>
            <person name="Goltsov A.Y."/>
            <person name="Trofimov D.Y."/>
            <person name="Efimov B.A."/>
        </authorList>
    </citation>
    <scope>NUCLEOTIDE SEQUENCE [LARGE SCALE GENOMIC DNA]</scope>
    <source>
        <strain evidence="3 4">ASD2818</strain>
    </source>
</reference>
<evidence type="ECO:0000313" key="3">
    <source>
        <dbReference type="EMBL" id="RAQ30251.1"/>
    </source>
</evidence>
<dbReference type="Pfam" id="PF07261">
    <property type="entry name" value="DnaB_2"/>
    <property type="match status" value="2"/>
</dbReference>
<proteinExistence type="inferred from homology"/>
<dbReference type="PIRSF" id="PIRSF033722">
    <property type="entry name" value="DnaD_CA_C3587_prd"/>
    <property type="match status" value="1"/>
</dbReference>
<protein>
    <submittedName>
        <fullName evidence="3">Helicase DnaB</fullName>
    </submittedName>
</protein>
<feature type="domain" description="DnaB/C C-terminal" evidence="2">
    <location>
        <begin position="239"/>
        <end position="303"/>
    </location>
</feature>
<dbReference type="GO" id="GO:0004386">
    <property type="term" value="F:helicase activity"/>
    <property type="evidence" value="ECO:0007669"/>
    <property type="project" value="UniProtKB-KW"/>
</dbReference>
<comment type="similarity">
    <text evidence="1">Belongs to the DnaB/DnaD family.</text>
</comment>
<feature type="domain" description="DnaB/C C-terminal" evidence="2">
    <location>
        <begin position="145"/>
        <end position="216"/>
    </location>
</feature>
<organism evidence="3 4">
    <name type="scientific">Hydrogeniiclostridium mannosilyticum</name>
    <dbReference type="NCBI Taxonomy" id="2764322"/>
    <lineage>
        <taxon>Bacteria</taxon>
        <taxon>Bacillati</taxon>
        <taxon>Bacillota</taxon>
        <taxon>Clostridia</taxon>
        <taxon>Eubacteriales</taxon>
        <taxon>Acutalibacteraceae</taxon>
        <taxon>Hydrogeniiclostridium</taxon>
    </lineage>
</organism>
<dbReference type="PANTHER" id="PTHR37293">
    <property type="entry name" value="PHAGE REPLICATION PROTEIN-RELATED"/>
    <property type="match status" value="1"/>
</dbReference>
<keyword evidence="3" id="KW-0347">Helicase</keyword>
<keyword evidence="3" id="KW-0547">Nucleotide-binding</keyword>
<dbReference type="InterPro" id="IPR053162">
    <property type="entry name" value="DnaD"/>
</dbReference>
<dbReference type="InterPro" id="IPR006343">
    <property type="entry name" value="DnaB/C_C"/>
</dbReference>
<dbReference type="SUPFAM" id="SSF158499">
    <property type="entry name" value="DnaD domain-like"/>
    <property type="match status" value="2"/>
</dbReference>
<sequence length="335" mass="38422">MNYHINPASWYSVFAVPCELVDKHLKLAGAVQLKVLLWALRHNDQPINDEAIATALHIQRADVSDAMLYWQECGLLIEQNEDEYIPTAPTSHLTAAQAESPAVPAAVPPAAPKPPVKMLSRPQKADNAFVARRMLESDEIRFLMEEAQQILGRLINNGESATLLMLHDDYGLPVDVIIMLIQYAVGIGKGNLRYIEKVAINWADEEIFTHEQAEAKLRLLDERQQAWHTVEQALSIERRSPTQREIEYANRWVTEWKFPAELLHEAYERCVDQTGKVNLRYINKILENWQQKGVRSLEQARQEQTEKAAQQPQKQVTYDIDSFEKSGVFDDLTWR</sequence>
<dbReference type="InterPro" id="IPR034829">
    <property type="entry name" value="DnaD-like_sf"/>
</dbReference>
<name>A0A328UGR5_9FIRM</name>
<accession>A0A328UGR5</accession>
<dbReference type="AlphaFoldDB" id="A0A328UGR5"/>
<keyword evidence="3" id="KW-0378">Hydrolase</keyword>
<dbReference type="Gene3D" id="1.10.10.630">
    <property type="entry name" value="DnaD domain-like"/>
    <property type="match status" value="2"/>
</dbReference>
<comment type="caution">
    <text evidence="3">The sequence shown here is derived from an EMBL/GenBank/DDBJ whole genome shotgun (WGS) entry which is preliminary data.</text>
</comment>